<dbReference type="RefSeq" id="WP_108148768.1">
    <property type="nucleotide sequence ID" value="NZ_CP026304.1"/>
</dbReference>
<evidence type="ECO:0000313" key="7">
    <source>
        <dbReference type="Proteomes" id="UP000244201"/>
    </source>
</evidence>
<dbReference type="AlphaFoldDB" id="A0A2R4T1U8"/>
<dbReference type="GO" id="GO:0009366">
    <property type="term" value="C:enterobactin synthetase complex"/>
    <property type="evidence" value="ECO:0007669"/>
    <property type="project" value="InterPro"/>
</dbReference>
<dbReference type="EMBL" id="CP026304">
    <property type="protein sequence ID" value="AVZ73091.1"/>
    <property type="molecule type" value="Genomic_DNA"/>
</dbReference>
<dbReference type="PRINTS" id="PR01399">
    <property type="entry name" value="ENTSNTHTASED"/>
</dbReference>
<dbReference type="InterPro" id="IPR008278">
    <property type="entry name" value="4-PPantetheinyl_Trfase_dom"/>
</dbReference>
<evidence type="ECO:0000259" key="5">
    <source>
        <dbReference type="Pfam" id="PF17837"/>
    </source>
</evidence>
<evidence type="ECO:0000256" key="1">
    <source>
        <dbReference type="ARBA" id="ARBA00022679"/>
    </source>
</evidence>
<dbReference type="InterPro" id="IPR003542">
    <property type="entry name" value="Enbac_synth_compD-like"/>
</dbReference>
<dbReference type="Pfam" id="PF17837">
    <property type="entry name" value="4PPT_N"/>
    <property type="match status" value="1"/>
</dbReference>
<protein>
    <submittedName>
        <fullName evidence="6">4'-phosphopantetheinyl transferase</fullName>
    </submittedName>
</protein>
<feature type="binding site" evidence="2">
    <location>
        <position position="164"/>
    </location>
    <ligand>
        <name>CoA</name>
        <dbReference type="ChEBI" id="CHEBI:57287"/>
    </ligand>
</feature>
<feature type="binding site" evidence="2">
    <location>
        <position position="150"/>
    </location>
    <ligand>
        <name>CoA</name>
        <dbReference type="ChEBI" id="CHEBI:57287"/>
    </ligand>
</feature>
<feature type="binding site" evidence="2">
    <location>
        <position position="39"/>
    </location>
    <ligand>
        <name>CoA</name>
        <dbReference type="ChEBI" id="CHEBI:57287"/>
    </ligand>
</feature>
<feature type="binding site" evidence="2">
    <location>
        <position position="154"/>
    </location>
    <ligand>
        <name>CoA</name>
        <dbReference type="ChEBI" id="CHEBI:57287"/>
    </ligand>
</feature>
<dbReference type="InterPro" id="IPR037143">
    <property type="entry name" value="4-PPantetheinyl_Trfase_dom_sf"/>
</dbReference>
<dbReference type="InterPro" id="IPR041354">
    <property type="entry name" value="4PPT_N"/>
</dbReference>
<dbReference type="GeneID" id="55656329"/>
<name>A0A2R4T1U8_9ACTN</name>
<feature type="binding site" evidence="3">
    <location>
        <position position="107"/>
    </location>
    <ligand>
        <name>Mg(2+)</name>
        <dbReference type="ChEBI" id="CHEBI:18420"/>
    </ligand>
</feature>
<proteinExistence type="predicted"/>
<feature type="domain" description="4'-phosphopantetheinyl transferase" evidence="4">
    <location>
        <begin position="102"/>
        <end position="179"/>
    </location>
</feature>
<dbReference type="SUPFAM" id="SSF56214">
    <property type="entry name" value="4'-phosphopantetheinyl transferase"/>
    <property type="match status" value="1"/>
</dbReference>
<sequence length="217" mass="23584">MLSRVLPSGVAVAESYADLPEAQLHPAERGLAVTFRAGRRAEFATVRHCARRAGRSLGLPPFPLLPGDMGAPLWPAGVVGSMTHCRGYRGAAVANAADVRALGIDAEPHLPLPDGMLERIALPEELRHQEALRSWDQTVSWDRLLFCVKEAVYKVWSPLTGHWLGFHETSVLIQRSPPVFTARLLRAAPDGCDVPSVLGGRWLAEDSLLLAAIAVRH</sequence>
<feature type="binding site" evidence="3">
    <location>
        <position position="105"/>
    </location>
    <ligand>
        <name>Mg(2+)</name>
        <dbReference type="ChEBI" id="CHEBI:18420"/>
    </ligand>
</feature>
<dbReference type="KEGG" id="slk:SLUN_13750"/>
<keyword evidence="3" id="KW-0460">Magnesium</keyword>
<feature type="domain" description="4'-phosphopantetheinyl transferase N-terminal" evidence="5">
    <location>
        <begin position="38"/>
        <end position="94"/>
    </location>
</feature>
<keyword evidence="3" id="KW-0479">Metal-binding</keyword>
<reference evidence="6 7" key="1">
    <citation type="submission" date="2018-01" db="EMBL/GenBank/DDBJ databases">
        <title>Complete genome sequence of Streptomyces lunaelactis MM109T, a Ferroverdin A producer isolated from cave moonmilk deposits.</title>
        <authorList>
            <person name="Naome A."/>
            <person name="Martinet L."/>
            <person name="Maciejewska M."/>
            <person name="Anderssen S."/>
            <person name="Adam D."/>
            <person name="Tenconi E."/>
            <person name="Deflandre B."/>
            <person name="Arguelles-Arias A."/>
            <person name="Calusinska M."/>
            <person name="Copieters W."/>
            <person name="Karim L."/>
            <person name="Hanikenne M."/>
            <person name="Baurain D."/>
            <person name="van Wezel G."/>
            <person name="Smargiasso N."/>
            <person name="de Pauw E."/>
            <person name="Delfosse P."/>
            <person name="Rigali S."/>
        </authorList>
    </citation>
    <scope>NUCLEOTIDE SEQUENCE [LARGE SCALE GENOMIC DNA]</scope>
    <source>
        <strain evidence="6 7">MM109</strain>
    </source>
</reference>
<dbReference type="PANTHER" id="PTHR38096">
    <property type="entry name" value="ENTEROBACTIN SYNTHASE COMPONENT D"/>
    <property type="match status" value="1"/>
</dbReference>
<evidence type="ECO:0000259" key="4">
    <source>
        <dbReference type="Pfam" id="PF01648"/>
    </source>
</evidence>
<keyword evidence="7" id="KW-1185">Reference proteome</keyword>
<dbReference type="Pfam" id="PF01648">
    <property type="entry name" value="ACPS"/>
    <property type="match status" value="1"/>
</dbReference>
<feature type="binding site" evidence="2">
    <location>
        <position position="105"/>
    </location>
    <ligand>
        <name>CoA</name>
        <dbReference type="ChEBI" id="CHEBI:57287"/>
    </ligand>
</feature>
<evidence type="ECO:0000256" key="2">
    <source>
        <dbReference type="PIRSR" id="PIRSR603542-1"/>
    </source>
</evidence>
<evidence type="ECO:0000256" key="3">
    <source>
        <dbReference type="PIRSR" id="PIRSR603542-2"/>
    </source>
</evidence>
<dbReference type="GO" id="GO:0005886">
    <property type="term" value="C:plasma membrane"/>
    <property type="evidence" value="ECO:0007669"/>
    <property type="project" value="TreeGrafter"/>
</dbReference>
<organism evidence="6 7">
    <name type="scientific">Streptomyces lunaelactis</name>
    <dbReference type="NCBI Taxonomy" id="1535768"/>
    <lineage>
        <taxon>Bacteria</taxon>
        <taxon>Bacillati</taxon>
        <taxon>Actinomycetota</taxon>
        <taxon>Actinomycetes</taxon>
        <taxon>Kitasatosporales</taxon>
        <taxon>Streptomycetaceae</taxon>
        <taxon>Streptomyces</taxon>
    </lineage>
</organism>
<dbReference type="Gene3D" id="3.90.470.20">
    <property type="entry name" value="4'-phosphopantetheinyl transferase domain"/>
    <property type="match status" value="1"/>
</dbReference>
<comment type="cofactor">
    <cofactor evidence="3">
        <name>Mg(2+)</name>
        <dbReference type="ChEBI" id="CHEBI:18420"/>
    </cofactor>
</comment>
<evidence type="ECO:0000313" key="6">
    <source>
        <dbReference type="EMBL" id="AVZ73091.1"/>
    </source>
</evidence>
<accession>A0A2R4T1U8</accession>
<dbReference type="GO" id="GO:0009239">
    <property type="term" value="P:enterobactin biosynthetic process"/>
    <property type="evidence" value="ECO:0007669"/>
    <property type="project" value="InterPro"/>
</dbReference>
<dbReference type="GO" id="GO:0008897">
    <property type="term" value="F:holo-[acyl-carrier-protein] synthase activity"/>
    <property type="evidence" value="ECO:0007669"/>
    <property type="project" value="InterPro"/>
</dbReference>
<dbReference type="PANTHER" id="PTHR38096:SF1">
    <property type="entry name" value="ENTEROBACTIN SYNTHASE COMPONENT D"/>
    <property type="match status" value="1"/>
</dbReference>
<feature type="binding site" evidence="3">
    <location>
        <position position="106"/>
    </location>
    <ligand>
        <name>Mg(2+)</name>
        <dbReference type="ChEBI" id="CHEBI:18420"/>
    </ligand>
</feature>
<feature type="binding site" evidence="2">
    <location>
        <begin position="83"/>
        <end position="84"/>
    </location>
    <ligand>
        <name>CoA</name>
        <dbReference type="ChEBI" id="CHEBI:57287"/>
    </ligand>
</feature>
<dbReference type="Proteomes" id="UP000244201">
    <property type="component" value="Chromosome"/>
</dbReference>
<feature type="binding site" evidence="2">
    <location>
        <position position="47"/>
    </location>
    <ligand>
        <name>CoA</name>
        <dbReference type="ChEBI" id="CHEBI:57287"/>
    </ligand>
</feature>
<keyword evidence="1 6" id="KW-0808">Transferase</keyword>
<dbReference type="GO" id="GO:0000287">
    <property type="term" value="F:magnesium ion binding"/>
    <property type="evidence" value="ECO:0007669"/>
    <property type="project" value="InterPro"/>
</dbReference>
<dbReference type="OrthoDB" id="8210607at2"/>
<gene>
    <name evidence="6" type="ORF">SLUN_13750</name>
</gene>